<dbReference type="PANTHER" id="PTHR41368:SF1">
    <property type="entry name" value="PROTEIN YGHO"/>
    <property type="match status" value="1"/>
</dbReference>
<dbReference type="InterPro" id="IPR016181">
    <property type="entry name" value="Acyl_CoA_acyltransferase"/>
</dbReference>
<evidence type="ECO:0000313" key="1">
    <source>
        <dbReference type="EMBL" id="XCN72219.1"/>
    </source>
</evidence>
<dbReference type="Gene3D" id="3.40.630.30">
    <property type="match status" value="1"/>
</dbReference>
<protein>
    <recommendedName>
        <fullName evidence="2">N-acetyltransferase domain-containing protein</fullName>
    </recommendedName>
</protein>
<dbReference type="PANTHER" id="PTHR41368">
    <property type="entry name" value="PROTEIN YGHO"/>
    <property type="match status" value="1"/>
</dbReference>
<sequence>MLTPGTEIDDSIKTCYACEAENNISTEPEISIDPNIGCTMQITCSDNLCPTEYRAITARVYAGNPCFRDSLSSILTIINNPKGAFASRTQQQALVVKDDEGTPLASALLLRAEKLPDKVQLSFFEALPNAQEAVAQLVENARRIAREWGASSLLVSMNGHVNYGLGFLADSFEEPCCFGSSYTPPHYLAYFRELGFTEHRLVSYRYPMSSFTGRQEERILERTKTRFSFRKADFSRLQDEIGVYTRLNNECFANHPLYFYRYEDEDYELFKPFRWFLKEENLLIAEHGGIPVAFLLWYPDFNELIRPGQELGLLALLRYKVFRQRIKRFKIVEIGVVPKFQGSSVILGLFHACYELTKNRFQECESGWIFSENFKSRNICRRWNPETGPTYSVFTLTL</sequence>
<name>A0AAU8LT40_9BACT</name>
<dbReference type="SUPFAM" id="SSF55729">
    <property type="entry name" value="Acyl-CoA N-acyltransferases (Nat)"/>
    <property type="match status" value="1"/>
</dbReference>
<accession>A0AAU8LT40</accession>
<reference evidence="1" key="1">
    <citation type="journal article" date="2024" name="Syst. Appl. Microbiol.">
        <title>First single-strain enrichments of Electrothrix cable bacteria, description of E. aestuarii sp. nov. and E. rattekaaiensis sp. nov., and proposal of a cable bacteria taxonomy following the rules of the SeqCode.</title>
        <authorList>
            <person name="Plum-Jensen L.E."/>
            <person name="Schramm A."/>
            <person name="Marshall I.P.G."/>
        </authorList>
    </citation>
    <scope>NUCLEOTIDE SEQUENCE</scope>
    <source>
        <strain evidence="1">Rat1</strain>
    </source>
</reference>
<proteinExistence type="predicted"/>
<gene>
    <name evidence="1" type="ORF">Q3M24_18220</name>
</gene>
<dbReference type="InterPro" id="IPR039968">
    <property type="entry name" value="BcerS-like"/>
</dbReference>
<dbReference type="EMBL" id="CP159373">
    <property type="protein sequence ID" value="XCN72219.1"/>
    <property type="molecule type" value="Genomic_DNA"/>
</dbReference>
<dbReference type="AlphaFoldDB" id="A0AAU8LT40"/>
<dbReference type="KEGG" id="eaj:Q3M24_18220"/>
<organism evidence="1">
    <name type="scientific">Candidatus Electrothrix aestuarii</name>
    <dbReference type="NCBI Taxonomy" id="3062594"/>
    <lineage>
        <taxon>Bacteria</taxon>
        <taxon>Pseudomonadati</taxon>
        <taxon>Thermodesulfobacteriota</taxon>
        <taxon>Desulfobulbia</taxon>
        <taxon>Desulfobulbales</taxon>
        <taxon>Desulfobulbaceae</taxon>
        <taxon>Candidatus Electrothrix</taxon>
    </lineage>
</organism>
<reference evidence="1" key="2">
    <citation type="submission" date="2024-06" db="EMBL/GenBank/DDBJ databases">
        <authorList>
            <person name="Plum-Jensen L.E."/>
            <person name="Schramm A."/>
            <person name="Marshall I.P.G."/>
        </authorList>
    </citation>
    <scope>NUCLEOTIDE SEQUENCE</scope>
    <source>
        <strain evidence="1">Rat1</strain>
    </source>
</reference>
<evidence type="ECO:0008006" key="2">
    <source>
        <dbReference type="Google" id="ProtNLM"/>
    </source>
</evidence>